<keyword evidence="4" id="KW-1185">Reference proteome</keyword>
<reference evidence="3" key="2">
    <citation type="submission" date="2023-01" db="EMBL/GenBank/DDBJ databases">
        <title>Draft genome sequence of Litoribrevibacter albus strain NBRC 110071.</title>
        <authorList>
            <person name="Sun Q."/>
            <person name="Mori K."/>
        </authorList>
    </citation>
    <scope>NUCLEOTIDE SEQUENCE</scope>
    <source>
        <strain evidence="3">NBRC 110071</strain>
    </source>
</reference>
<dbReference type="SUPFAM" id="SSF53681">
    <property type="entry name" value="Aspartate/glutamate racemase"/>
    <property type="match status" value="2"/>
</dbReference>
<sequence>MKTIGLLGGMSWESTQGYYRAINEGIRHQLGGLHSAKIAMYSVDFDPIEKLQHAGDWQGTAKILSEAAKRIEAAGADVLLICTNTMHKVAPDIEQAIQIPLLHIADATAEVLVKDGITKVGLLGTAFTMEQDFYKGRLTNNYGLEVLVPSPQDRTIIHRVIYEELCLGVIKPDSKAEYLRIINALADQGAEAVILGCTEIGMLVQQSDTNIKLLDTTAIHAEKAVEYAIFDERI</sequence>
<evidence type="ECO:0000256" key="2">
    <source>
        <dbReference type="ARBA" id="ARBA00023235"/>
    </source>
</evidence>
<dbReference type="RefSeq" id="WP_284384059.1">
    <property type="nucleotide sequence ID" value="NZ_BSNM01000027.1"/>
</dbReference>
<dbReference type="InterPro" id="IPR004380">
    <property type="entry name" value="Asp_race"/>
</dbReference>
<dbReference type="InterPro" id="IPR015942">
    <property type="entry name" value="Asp/Glu/hydantoin_racemase"/>
</dbReference>
<organism evidence="3 4">
    <name type="scientific">Litoribrevibacter albus</name>
    <dbReference type="NCBI Taxonomy" id="1473156"/>
    <lineage>
        <taxon>Bacteria</taxon>
        <taxon>Pseudomonadati</taxon>
        <taxon>Pseudomonadota</taxon>
        <taxon>Gammaproteobacteria</taxon>
        <taxon>Oceanospirillales</taxon>
        <taxon>Oceanospirillaceae</taxon>
        <taxon>Litoribrevibacter</taxon>
    </lineage>
</organism>
<dbReference type="InterPro" id="IPR001920">
    <property type="entry name" value="Asp/Glu_race"/>
</dbReference>
<dbReference type="EMBL" id="BSNM01000027">
    <property type="protein sequence ID" value="GLQ33580.1"/>
    <property type="molecule type" value="Genomic_DNA"/>
</dbReference>
<keyword evidence="2" id="KW-0413">Isomerase</keyword>
<dbReference type="Gene3D" id="3.40.50.1860">
    <property type="match status" value="2"/>
</dbReference>
<accession>A0AA37W891</accession>
<name>A0AA37W891_9GAMM</name>
<comment type="caution">
    <text evidence="3">The sequence shown here is derived from an EMBL/GenBank/DDBJ whole genome shotgun (WGS) entry which is preliminary data.</text>
</comment>
<dbReference type="PANTHER" id="PTHR21198:SF7">
    <property type="entry name" value="ASPARTATE-GLUTAMATE RACEMASE FAMILY"/>
    <property type="match status" value="1"/>
</dbReference>
<reference evidence="3" key="1">
    <citation type="journal article" date="2014" name="Int. J. Syst. Evol. Microbiol.">
        <title>Complete genome sequence of Corynebacterium casei LMG S-19264T (=DSM 44701T), isolated from a smear-ripened cheese.</title>
        <authorList>
            <consortium name="US DOE Joint Genome Institute (JGI-PGF)"/>
            <person name="Walter F."/>
            <person name="Albersmeier A."/>
            <person name="Kalinowski J."/>
            <person name="Ruckert C."/>
        </authorList>
    </citation>
    <scope>NUCLEOTIDE SEQUENCE</scope>
    <source>
        <strain evidence="3">NBRC 110071</strain>
    </source>
</reference>
<evidence type="ECO:0000313" key="4">
    <source>
        <dbReference type="Proteomes" id="UP001161389"/>
    </source>
</evidence>
<dbReference type="Proteomes" id="UP001161389">
    <property type="component" value="Unassembled WGS sequence"/>
</dbReference>
<dbReference type="Pfam" id="PF01177">
    <property type="entry name" value="Asp_Glu_race"/>
    <property type="match status" value="1"/>
</dbReference>
<dbReference type="NCBIfam" id="TIGR00035">
    <property type="entry name" value="asp_race"/>
    <property type="match status" value="1"/>
</dbReference>
<dbReference type="PANTHER" id="PTHR21198">
    <property type="entry name" value="GLUTAMATE RACEMASE"/>
    <property type="match status" value="1"/>
</dbReference>
<gene>
    <name evidence="3" type="primary">ygeA</name>
    <name evidence="3" type="ORF">GCM10007876_40600</name>
</gene>
<dbReference type="AlphaFoldDB" id="A0AA37W891"/>
<evidence type="ECO:0000313" key="3">
    <source>
        <dbReference type="EMBL" id="GLQ33580.1"/>
    </source>
</evidence>
<evidence type="ECO:0000256" key="1">
    <source>
        <dbReference type="ARBA" id="ARBA00007847"/>
    </source>
</evidence>
<comment type="similarity">
    <text evidence="1">Belongs to the aspartate/glutamate racemases family.</text>
</comment>
<proteinExistence type="inferred from homology"/>
<protein>
    <submittedName>
        <fullName evidence="3">Aspartate racemase</fullName>
    </submittedName>
</protein>
<dbReference type="GO" id="GO:0047661">
    <property type="term" value="F:amino-acid racemase activity"/>
    <property type="evidence" value="ECO:0007669"/>
    <property type="project" value="InterPro"/>
</dbReference>